<dbReference type="AlphaFoldDB" id="A0A917SSZ9"/>
<feature type="chain" id="PRO_5038059358" evidence="1">
    <location>
        <begin position="30"/>
        <end position="167"/>
    </location>
</feature>
<accession>A0A917SSZ9</accession>
<protein>
    <submittedName>
        <fullName evidence="2">Uncharacterized protein</fullName>
    </submittedName>
</protein>
<name>A0A917SSZ9_9ACTN</name>
<evidence type="ECO:0000313" key="2">
    <source>
        <dbReference type="EMBL" id="GGL97492.1"/>
    </source>
</evidence>
<reference evidence="2" key="1">
    <citation type="journal article" date="2014" name="Int. J. Syst. Evol. Microbiol.">
        <title>Complete genome sequence of Corynebacterium casei LMG S-19264T (=DSM 44701T), isolated from a smear-ripened cheese.</title>
        <authorList>
            <consortium name="US DOE Joint Genome Institute (JGI-PGF)"/>
            <person name="Walter F."/>
            <person name="Albersmeier A."/>
            <person name="Kalinowski J."/>
            <person name="Ruckert C."/>
        </authorList>
    </citation>
    <scope>NUCLEOTIDE SEQUENCE</scope>
    <source>
        <strain evidence="2">CGMCC 4.7308</strain>
    </source>
</reference>
<keyword evidence="1" id="KW-0732">Signal</keyword>
<dbReference type="RefSeq" id="WP_188941065.1">
    <property type="nucleotide sequence ID" value="NZ_BMNA01000003.1"/>
</dbReference>
<gene>
    <name evidence="2" type="ORF">GCM10011594_16650</name>
</gene>
<sequence length="167" mass="16975">MKFNRLVAAVSVSAATTALLLCAGGVASAATPTPANFSQGAVNIDLTITNNSGAPMTLQWDGLTGTDDHWDQQPQQVLAKGASEEVTGYSHVLTDPLSMAINYTTASGDLAAFDVQAQQWTDNGTTGTEVTQSNGLPATDLSIAASVSLPAGVWDHAVATATIGPAS</sequence>
<evidence type="ECO:0000313" key="3">
    <source>
        <dbReference type="Proteomes" id="UP000655208"/>
    </source>
</evidence>
<reference evidence="2" key="2">
    <citation type="submission" date="2020-09" db="EMBL/GenBank/DDBJ databases">
        <authorList>
            <person name="Sun Q."/>
            <person name="Zhou Y."/>
        </authorList>
    </citation>
    <scope>NUCLEOTIDE SEQUENCE</scope>
    <source>
        <strain evidence="2">CGMCC 4.7308</strain>
    </source>
</reference>
<keyword evidence="3" id="KW-1185">Reference proteome</keyword>
<proteinExistence type="predicted"/>
<comment type="caution">
    <text evidence="2">The sequence shown here is derived from an EMBL/GenBank/DDBJ whole genome shotgun (WGS) entry which is preliminary data.</text>
</comment>
<evidence type="ECO:0000256" key="1">
    <source>
        <dbReference type="SAM" id="SignalP"/>
    </source>
</evidence>
<organism evidence="2 3">
    <name type="scientific">Nakamurella endophytica</name>
    <dbReference type="NCBI Taxonomy" id="1748367"/>
    <lineage>
        <taxon>Bacteria</taxon>
        <taxon>Bacillati</taxon>
        <taxon>Actinomycetota</taxon>
        <taxon>Actinomycetes</taxon>
        <taxon>Nakamurellales</taxon>
        <taxon>Nakamurellaceae</taxon>
        <taxon>Nakamurella</taxon>
    </lineage>
</organism>
<feature type="signal peptide" evidence="1">
    <location>
        <begin position="1"/>
        <end position="29"/>
    </location>
</feature>
<dbReference type="Proteomes" id="UP000655208">
    <property type="component" value="Unassembled WGS sequence"/>
</dbReference>
<dbReference type="EMBL" id="BMNA01000003">
    <property type="protein sequence ID" value="GGL97492.1"/>
    <property type="molecule type" value="Genomic_DNA"/>
</dbReference>